<protein>
    <recommendedName>
        <fullName evidence="1">Reverse transcriptase domain-containing protein</fullName>
    </recommendedName>
</protein>
<dbReference type="EMBL" id="JANJYI010000002">
    <property type="protein sequence ID" value="KAK2658646.1"/>
    <property type="molecule type" value="Genomic_DNA"/>
</dbReference>
<evidence type="ECO:0000313" key="3">
    <source>
        <dbReference type="Proteomes" id="UP001280121"/>
    </source>
</evidence>
<dbReference type="InterPro" id="IPR000477">
    <property type="entry name" value="RT_dom"/>
</dbReference>
<organism evidence="2 3">
    <name type="scientific">Dipteronia dyeriana</name>
    <dbReference type="NCBI Taxonomy" id="168575"/>
    <lineage>
        <taxon>Eukaryota</taxon>
        <taxon>Viridiplantae</taxon>
        <taxon>Streptophyta</taxon>
        <taxon>Embryophyta</taxon>
        <taxon>Tracheophyta</taxon>
        <taxon>Spermatophyta</taxon>
        <taxon>Magnoliopsida</taxon>
        <taxon>eudicotyledons</taxon>
        <taxon>Gunneridae</taxon>
        <taxon>Pentapetalae</taxon>
        <taxon>rosids</taxon>
        <taxon>malvids</taxon>
        <taxon>Sapindales</taxon>
        <taxon>Sapindaceae</taxon>
        <taxon>Hippocastanoideae</taxon>
        <taxon>Acereae</taxon>
        <taxon>Dipteronia</taxon>
    </lineage>
</organism>
<dbReference type="Proteomes" id="UP001280121">
    <property type="component" value="Unassembled WGS sequence"/>
</dbReference>
<gene>
    <name evidence="2" type="ORF">Ddye_005179</name>
</gene>
<evidence type="ECO:0000259" key="1">
    <source>
        <dbReference type="Pfam" id="PF00078"/>
    </source>
</evidence>
<reference evidence="2" key="1">
    <citation type="journal article" date="2023" name="Plant J.">
        <title>Genome sequences and population genomics provide insights into the demographic history, inbreeding, and mutation load of two 'living fossil' tree species of Dipteronia.</title>
        <authorList>
            <person name="Feng Y."/>
            <person name="Comes H.P."/>
            <person name="Chen J."/>
            <person name="Zhu S."/>
            <person name="Lu R."/>
            <person name="Zhang X."/>
            <person name="Li P."/>
            <person name="Qiu J."/>
            <person name="Olsen K.M."/>
            <person name="Qiu Y."/>
        </authorList>
    </citation>
    <scope>NUCLEOTIDE SEQUENCE</scope>
    <source>
        <strain evidence="2">KIB01</strain>
    </source>
</reference>
<evidence type="ECO:0000313" key="2">
    <source>
        <dbReference type="EMBL" id="KAK2658646.1"/>
    </source>
</evidence>
<feature type="domain" description="Reverse transcriptase" evidence="1">
    <location>
        <begin position="2"/>
        <end position="176"/>
    </location>
</feature>
<dbReference type="PANTHER" id="PTHR33116:SF80">
    <property type="entry name" value="REVERSE TRANSCRIPTASE ZINC-BINDING DOMAIN-CONTAINING PROTEIN"/>
    <property type="match status" value="1"/>
</dbReference>
<name>A0AAE0CPG4_9ROSI</name>
<comment type="caution">
    <text evidence="2">The sequence shown here is derived from an EMBL/GenBank/DDBJ whole genome shotgun (WGS) entry which is preliminary data.</text>
</comment>
<sequence>MKAFDMVDWGFLFKNLSAFHFPPKIITWIKACLTTPKFFISINGELVGFFSGKRGLRQRDPMSPYLIVIAKKVLSKILTKRIVDSPSFKYHWKCDKRKLSHLCFDNDLIMLFHGSPSSTLVLKAALDEFSLLSGLLANQAKSNICTSGLSSTTNQQLINLFGYKVGSLPICYLGIPIISTKLFLRDCSPLVDKVSGRLTSWMNRGLSYTGHLQLIKSVLSSLQVFWASYLYLPIKILKIIEHKFHSFLWTGVEGDSKGAKISWSDICLPKKEGGLGINDLSSWNKDLMIRHLWILIYGTNNLWSSWIKAFHLKGSNLWEAQTFGRLKPFYLLLELEETPLSSSNCSTFNSTLHWQWL</sequence>
<dbReference type="Pfam" id="PF00078">
    <property type="entry name" value="RVT_1"/>
    <property type="match status" value="1"/>
</dbReference>
<dbReference type="AlphaFoldDB" id="A0AAE0CPG4"/>
<keyword evidence="3" id="KW-1185">Reference proteome</keyword>
<dbReference type="PANTHER" id="PTHR33116">
    <property type="entry name" value="REVERSE TRANSCRIPTASE ZINC-BINDING DOMAIN-CONTAINING PROTEIN-RELATED-RELATED"/>
    <property type="match status" value="1"/>
</dbReference>
<accession>A0AAE0CPG4</accession>
<proteinExistence type="predicted"/>